<comment type="caution">
    <text evidence="4">The sequence shown here is derived from an EMBL/GenBank/DDBJ whole genome shotgun (WGS) entry which is preliminary data.</text>
</comment>
<dbReference type="PANTHER" id="PTHR21178:SF8">
    <property type="entry name" value="CILIA- AND FLAGELLA-ASSOCIATED PROTEIN 61"/>
    <property type="match status" value="1"/>
</dbReference>
<evidence type="ECO:0000313" key="5">
    <source>
        <dbReference type="Proteomes" id="UP001165289"/>
    </source>
</evidence>
<gene>
    <name evidence="4" type="ORF">LOD99_13463</name>
</gene>
<dbReference type="InterPro" id="IPR016181">
    <property type="entry name" value="Acyl_CoA_acyltransferase"/>
</dbReference>
<evidence type="ECO:0000259" key="2">
    <source>
        <dbReference type="Pfam" id="PF16092"/>
    </source>
</evidence>
<dbReference type="Pfam" id="PF16092">
    <property type="entry name" value="CFAP61_N"/>
    <property type="match status" value="1"/>
</dbReference>
<name>A0AAV7KKS7_9METZ</name>
<dbReference type="SUPFAM" id="SSF55729">
    <property type="entry name" value="Acyl-CoA N-acyltransferases (Nat)"/>
    <property type="match status" value="1"/>
</dbReference>
<dbReference type="Gene3D" id="3.50.50.60">
    <property type="entry name" value="FAD/NAD(P)-binding domain"/>
    <property type="match status" value="2"/>
</dbReference>
<feature type="region of interest" description="Disordered" evidence="1">
    <location>
        <begin position="1"/>
        <end position="35"/>
    </location>
</feature>
<feature type="compositionally biased region" description="Basic and acidic residues" evidence="1">
    <location>
        <begin position="233"/>
        <end position="248"/>
    </location>
</feature>
<feature type="region of interest" description="Disordered" evidence="1">
    <location>
        <begin position="225"/>
        <end position="248"/>
    </location>
</feature>
<reference evidence="4 5" key="1">
    <citation type="journal article" date="2023" name="BMC Biol.">
        <title>The compact genome of the sponge Oopsacas minuta (Hexactinellida) is lacking key metazoan core genes.</title>
        <authorList>
            <person name="Santini S."/>
            <person name="Schenkelaars Q."/>
            <person name="Jourda C."/>
            <person name="Duchesne M."/>
            <person name="Belahbib H."/>
            <person name="Rocher C."/>
            <person name="Selva M."/>
            <person name="Riesgo A."/>
            <person name="Vervoort M."/>
            <person name="Leys S.P."/>
            <person name="Kodjabachian L."/>
            <person name="Le Bivic A."/>
            <person name="Borchiellini C."/>
            <person name="Claverie J.M."/>
            <person name="Renard E."/>
        </authorList>
    </citation>
    <scope>NUCLEOTIDE SEQUENCE [LARGE SCALE GENOMIC DNA]</scope>
    <source>
        <strain evidence="4">SPO-2</strain>
    </source>
</reference>
<evidence type="ECO:0000256" key="1">
    <source>
        <dbReference type="SAM" id="MobiDB-lite"/>
    </source>
</evidence>
<evidence type="ECO:0000259" key="3">
    <source>
        <dbReference type="Pfam" id="PF23150"/>
    </source>
</evidence>
<accession>A0AAV7KKS7</accession>
<feature type="domain" description="CFAP61 dimerisation" evidence="3">
    <location>
        <begin position="1122"/>
        <end position="1238"/>
    </location>
</feature>
<dbReference type="EMBL" id="JAKMXF010000011">
    <property type="protein sequence ID" value="KAI6661590.1"/>
    <property type="molecule type" value="Genomic_DNA"/>
</dbReference>
<protein>
    <recommendedName>
        <fullName evidence="6">Cilia- and flagella-associated protein 61 N-terminal domain-containing protein</fullName>
    </recommendedName>
</protein>
<dbReference type="Pfam" id="PF23150">
    <property type="entry name" value="CFAP61_dimer"/>
    <property type="match status" value="1"/>
</dbReference>
<evidence type="ECO:0008006" key="6">
    <source>
        <dbReference type="Google" id="ProtNLM"/>
    </source>
</evidence>
<proteinExistence type="predicted"/>
<organism evidence="4 5">
    <name type="scientific">Oopsacas minuta</name>
    <dbReference type="NCBI Taxonomy" id="111878"/>
    <lineage>
        <taxon>Eukaryota</taxon>
        <taxon>Metazoa</taxon>
        <taxon>Porifera</taxon>
        <taxon>Hexactinellida</taxon>
        <taxon>Hexasterophora</taxon>
        <taxon>Lyssacinosida</taxon>
        <taxon>Leucopsacidae</taxon>
        <taxon>Oopsacas</taxon>
    </lineage>
</organism>
<dbReference type="InterPro" id="IPR038884">
    <property type="entry name" value="CFAP61"/>
</dbReference>
<dbReference type="PANTHER" id="PTHR21178">
    <property type="entry name" value="CILIA- AND FLAGELLA-ASSOCIATED PROTEIN 61"/>
    <property type="match status" value="1"/>
</dbReference>
<keyword evidence="5" id="KW-1185">Reference proteome</keyword>
<evidence type="ECO:0000313" key="4">
    <source>
        <dbReference type="EMBL" id="KAI6661590.1"/>
    </source>
</evidence>
<dbReference type="InterPro" id="IPR036188">
    <property type="entry name" value="FAD/NAD-bd_sf"/>
</dbReference>
<dbReference type="InterPro" id="IPR056299">
    <property type="entry name" value="CFAP61_dimer"/>
</dbReference>
<feature type="compositionally biased region" description="Polar residues" evidence="1">
    <location>
        <begin position="1"/>
        <end position="27"/>
    </location>
</feature>
<dbReference type="SUPFAM" id="SSF51905">
    <property type="entry name" value="FAD/NAD(P)-binding domain"/>
    <property type="match status" value="1"/>
</dbReference>
<feature type="domain" description="Cilia- and flagella-associated protein 61 N-terminal" evidence="2">
    <location>
        <begin position="47"/>
        <end position="364"/>
    </location>
</feature>
<dbReference type="Proteomes" id="UP001165289">
    <property type="component" value="Unassembled WGS sequence"/>
</dbReference>
<sequence length="1334" mass="151748">MSNPATRAGTSGNEGSAITLPTMTASPFSPLLGGPYPGEGKVEHVEIRRSEPSDAEQIQKLLNQQAQSYYGPRCDVVRVLERANLSLSLSFPHGGLCAHASFFDYPSTVPAFDPANWEDWLTAGYPELSGRATPFNSLFLGLFLYQDVIKNEALRECLKTAFDLVSTLQFVFFVLPRGKHLISLYTAYFTRIDKIQSKMVETEELQELAEDQIFEPNVEDVESIKSIESTEEVEQKPGSPEEERKTTETFEEEVIQNAEQEVGIPKNLDIYVSERHTLLPTLHVREAREEDSDDLAPLFLRHTEHLHMTYGDYFIAELVTGGPEKTALVAEVDGRAVGFIGISCNIDVDVLDSRFRLESYHGLRSISLEDEVKEVDFPSGSSSESSLVKKAVSNDSRQSLAKSLASQSGELNKGVERQSTISIDSVSDTRPFEDSAIVDATKASVSFVRAEGSAIALSSTSHRSQDSSEHSKKSSIILPVQAIIDKVSKSKEKITVFKGEHSALSVQLFCLDEKYESRALDFLPVIFKSWPNHDYCVLTQPHIVPEHPLLQQGYTRVPPKSGVVFDHELYVLHKGSILDFITVSLACEDDIEGIKSLVSGLNVSANVLEDLSRFLTQHSDPVEHDALPLYFFVAKCLTQIVGAVVIRTEHEIEYIRARFNIEEFIYYNYHRQHEHGHLNFCIVNPVFQRHMKFILKEVLRQSHKTCLYYPLYPAYSVQHQDTHSAMSVINAMIPVRPRRQIIYPLEQIRENAPSDKITTEQDSCVLYHFNRKLTLEPKIAINHRIVVVGTSDTSLSFLQFLLYNSSHLTFNNITLVSKRGLHSHRDNQLVDNQCIQPYELVDTCLASVVNIVLGEVIKIDRDSQNLTTSNNDVIPYDNLILCCGEQYQLPANCDVTNPVLVCNDTHELKQLEKSLLNLSDGDSNIVIYGNTIESYAALNYVLEHGIVSGRIRFVLPPYKHANNPFNNKYIHKKMEDICKEMGVQVIKGVVNEFVRLGTEEYIWNVVIETGVGEDKEKLSFGYTLFVYLYNKDVDVCAFKAMNDACLVYDGRLVIDRAFHTNDPAVYAAGPLTKFSRRYYCNPWRLKHYNSREVGEKLALEVLTKFDPLQAEPTEAQDQNLIPTFSKPKIIYTVLPGSTYYLDIFKPIPDELKTEEKSKFNPQKQLITTTEENGYFSIILDEYGYVVHVTCLANSKFEVENIIAIYGMHEKLLNNLSARYKNKKIIDFYKFFRESSLLAVFHDRFEDFKQELQQILATQPLNFETEDTFQDTVNQILQKEWKITDLHLKELKRVYADSQTRDCIRKHLMNYLNYNFYHLPMYAKGNHGMNAQLVI</sequence>
<dbReference type="InterPro" id="IPR032151">
    <property type="entry name" value="CFAP61_N"/>
</dbReference>
<dbReference type="Gene3D" id="3.40.630.30">
    <property type="match status" value="1"/>
</dbReference>